<evidence type="ECO:0000313" key="4">
    <source>
        <dbReference type="EMBL" id="RMB60934.1"/>
    </source>
</evidence>
<dbReference type="InterPro" id="IPR009003">
    <property type="entry name" value="Peptidase_S1_PA"/>
</dbReference>
<dbReference type="Gene3D" id="2.40.10.10">
    <property type="entry name" value="Trypsin-like serine proteases"/>
    <property type="match status" value="2"/>
</dbReference>
<evidence type="ECO:0000259" key="3">
    <source>
        <dbReference type="Pfam" id="PF18962"/>
    </source>
</evidence>
<dbReference type="PANTHER" id="PTHR36234:SF5">
    <property type="entry name" value="LYSYL ENDOPEPTIDASE"/>
    <property type="match status" value="1"/>
</dbReference>
<sequence>MKKNLHYVFAFALTALFGLSSIAQVTNEGTPLSWEVATKSDAAPVIMASFDLEALKAEDEINDLNKSKPYRFGNEFLTDFGIESAGNWTELENGDGVWKVNVRSEGAKTLNFVFDQYKLPEGATVYLYSDDREHLLGAYTSKMNQEEGVLGTWWVEGDNIWIEYHEPAAVRGQGLLNVGQVVHGYRSVTDSDLLNKGLNDSGACNLDVDCSIGADFDPVKELLKHSVGLVIGGGGLCTGTLLNNTALDETPYFLFANHCGFNAASSSFRFNWISPDPSCATTTNSTNGSFNSTSGATLLSTNGESDYRLFEITGGIGEDWEIEYSGWDVSDEEPDYTIGIHHPAGDIMKVCRNDEGLLKQDGGQKFWRIMDTGGETGWEQGVTEGGSSGSALYNEDGQLIGTLCCGLAACAGTNDNGRWDAYGRFAVSYNNNGLAQWLDPTDSGVTEISTLSQALGLADNLLNDSVTVYPNPTDGELSIVNRSGDELIYTVYNVLGQEVKSGTMDGVLEMIQLGGNPSGIYFLNVESLDDGTKTSKKIILK</sequence>
<dbReference type="PANTHER" id="PTHR36234">
    <property type="entry name" value="LYSYL ENDOPEPTIDASE"/>
    <property type="match status" value="1"/>
</dbReference>
<evidence type="ECO:0000256" key="2">
    <source>
        <dbReference type="SAM" id="SignalP"/>
    </source>
</evidence>
<dbReference type="InterPro" id="IPR043504">
    <property type="entry name" value="Peptidase_S1_PA_chymotrypsin"/>
</dbReference>
<keyword evidence="5" id="KW-1185">Reference proteome</keyword>
<dbReference type="Proteomes" id="UP000281985">
    <property type="component" value="Unassembled WGS sequence"/>
</dbReference>
<feature type="signal peptide" evidence="2">
    <location>
        <begin position="1"/>
        <end position="23"/>
    </location>
</feature>
<dbReference type="Pfam" id="PF18962">
    <property type="entry name" value="Por_Secre_tail"/>
    <property type="match status" value="1"/>
</dbReference>
<feature type="domain" description="Secretion system C-terminal sorting" evidence="3">
    <location>
        <begin position="468"/>
        <end position="539"/>
    </location>
</feature>
<keyword evidence="1 2" id="KW-0732">Signal</keyword>
<reference evidence="4 5" key="1">
    <citation type="submission" date="2018-10" db="EMBL/GenBank/DDBJ databases">
        <title>Dokdonia luteus sp. nov., isolated from sea water.</title>
        <authorList>
            <person name="Zhou L.Y."/>
            <person name="Du Z.J."/>
        </authorList>
    </citation>
    <scope>NUCLEOTIDE SEQUENCE [LARGE SCALE GENOMIC DNA]</scope>
    <source>
        <strain evidence="4 5">SH27</strain>
    </source>
</reference>
<dbReference type="SUPFAM" id="SSF50494">
    <property type="entry name" value="Trypsin-like serine proteases"/>
    <property type="match status" value="1"/>
</dbReference>
<evidence type="ECO:0000313" key="5">
    <source>
        <dbReference type="Proteomes" id="UP000281985"/>
    </source>
</evidence>
<name>A0A3M0G7P0_9FLAO</name>
<gene>
    <name evidence="4" type="ORF">EAX61_05480</name>
</gene>
<proteinExistence type="predicted"/>
<protein>
    <submittedName>
        <fullName evidence="4">T9SS C-terminal target domain-containing protein</fullName>
    </submittedName>
</protein>
<dbReference type="EMBL" id="REFV01000004">
    <property type="protein sequence ID" value="RMB60934.1"/>
    <property type="molecule type" value="Genomic_DNA"/>
</dbReference>
<organism evidence="4 5">
    <name type="scientific">Dokdonia sinensis</name>
    <dbReference type="NCBI Taxonomy" id="2479847"/>
    <lineage>
        <taxon>Bacteria</taxon>
        <taxon>Pseudomonadati</taxon>
        <taxon>Bacteroidota</taxon>
        <taxon>Flavobacteriia</taxon>
        <taxon>Flavobacteriales</taxon>
        <taxon>Flavobacteriaceae</taxon>
        <taxon>Dokdonia</taxon>
    </lineage>
</organism>
<evidence type="ECO:0000256" key="1">
    <source>
        <dbReference type="ARBA" id="ARBA00022729"/>
    </source>
</evidence>
<feature type="chain" id="PRO_5018138977" evidence="2">
    <location>
        <begin position="24"/>
        <end position="541"/>
    </location>
</feature>
<dbReference type="RefSeq" id="WP_121916669.1">
    <property type="nucleotide sequence ID" value="NZ_REFV01000004.1"/>
</dbReference>
<dbReference type="NCBIfam" id="TIGR04183">
    <property type="entry name" value="Por_Secre_tail"/>
    <property type="match status" value="1"/>
</dbReference>
<comment type="caution">
    <text evidence="4">The sequence shown here is derived from an EMBL/GenBank/DDBJ whole genome shotgun (WGS) entry which is preliminary data.</text>
</comment>
<dbReference type="OrthoDB" id="9342482at2"/>
<accession>A0A3M0G7P0</accession>
<dbReference type="InterPro" id="IPR026444">
    <property type="entry name" value="Secre_tail"/>
</dbReference>
<dbReference type="AlphaFoldDB" id="A0A3M0G7P0"/>